<evidence type="ECO:0000256" key="8">
    <source>
        <dbReference type="SAM" id="MobiDB-lite"/>
    </source>
</evidence>
<comment type="subunit">
    <text evidence="6">Component of the NOP7 complex, composed of ERB1, NOP7 and YTM1. Within the NOP7 complex ERB1 appears to interact directly with NOP7 and YTM1. The NOP7 complex also associates with the 66S pre-ribosome.</text>
</comment>
<keyword evidence="11" id="KW-1185">Reference proteome</keyword>
<dbReference type="InterPro" id="IPR015943">
    <property type="entry name" value="WD40/YVTN_repeat-like_dom_sf"/>
</dbReference>
<dbReference type="SMART" id="SM00320">
    <property type="entry name" value="WD40"/>
    <property type="match status" value="7"/>
</dbReference>
<dbReference type="PROSITE" id="PS50294">
    <property type="entry name" value="WD_REPEATS_REGION"/>
    <property type="match status" value="1"/>
</dbReference>
<comment type="similarity">
    <text evidence="6">Belongs to the WD repeat WDR12/YTM1 family.</text>
</comment>
<keyword evidence="3 7" id="KW-0853">WD repeat</keyword>
<dbReference type="GO" id="GO:0005654">
    <property type="term" value="C:nucleoplasm"/>
    <property type="evidence" value="ECO:0007669"/>
    <property type="project" value="UniProtKB-SubCell"/>
</dbReference>
<comment type="function">
    <text evidence="6">Component of the NOP7 complex, which is required for maturation of the 25S and 5.8S ribosomal RNAs and formation of the 60S ribosome.</text>
</comment>
<dbReference type="GO" id="GO:0030687">
    <property type="term" value="C:preribosome, large subunit precursor"/>
    <property type="evidence" value="ECO:0007669"/>
    <property type="project" value="UniProtKB-UniRule"/>
</dbReference>
<dbReference type="InterPro" id="IPR028599">
    <property type="entry name" value="WDR12/Ytm1"/>
</dbReference>
<dbReference type="Gene3D" id="2.130.10.10">
    <property type="entry name" value="YVTN repeat-like/Quinoprotein amine dehydrogenase"/>
    <property type="match status" value="1"/>
</dbReference>
<gene>
    <name evidence="6" type="primary">YTM1</name>
    <name evidence="10" type="ORF">E3P99_03553</name>
</gene>
<dbReference type="GO" id="GO:0043021">
    <property type="term" value="F:ribonucleoprotein complex binding"/>
    <property type="evidence" value="ECO:0007669"/>
    <property type="project" value="UniProtKB-UniRule"/>
</dbReference>
<dbReference type="SUPFAM" id="SSF50978">
    <property type="entry name" value="WD40 repeat-like"/>
    <property type="match status" value="1"/>
</dbReference>
<dbReference type="InterPro" id="IPR001680">
    <property type="entry name" value="WD40_rpt"/>
</dbReference>
<proteinExistence type="inferred from homology"/>
<dbReference type="PROSITE" id="PS00678">
    <property type="entry name" value="WD_REPEATS_1"/>
    <property type="match status" value="2"/>
</dbReference>
<evidence type="ECO:0000256" key="6">
    <source>
        <dbReference type="HAMAP-Rule" id="MF_03029"/>
    </source>
</evidence>
<organism evidence="10 11">
    <name type="scientific">Wallemia hederae</name>
    <dbReference type="NCBI Taxonomy" id="1540922"/>
    <lineage>
        <taxon>Eukaryota</taxon>
        <taxon>Fungi</taxon>
        <taxon>Dikarya</taxon>
        <taxon>Basidiomycota</taxon>
        <taxon>Wallemiomycotina</taxon>
        <taxon>Wallemiomycetes</taxon>
        <taxon>Wallemiales</taxon>
        <taxon>Wallemiaceae</taxon>
        <taxon>Wallemia</taxon>
    </lineage>
</organism>
<keyword evidence="2 6" id="KW-0698">rRNA processing</keyword>
<feature type="repeat" description="WD" evidence="7">
    <location>
        <begin position="190"/>
        <end position="229"/>
    </location>
</feature>
<feature type="repeat" description="WD" evidence="7">
    <location>
        <begin position="352"/>
        <end position="394"/>
    </location>
</feature>
<dbReference type="GO" id="GO:0000463">
    <property type="term" value="P:maturation of LSU-rRNA from tricistronic rRNA transcript (SSU-rRNA, 5.8S rRNA, LSU-rRNA)"/>
    <property type="evidence" value="ECO:0007669"/>
    <property type="project" value="UniProtKB-UniRule"/>
</dbReference>
<evidence type="ECO:0000313" key="11">
    <source>
        <dbReference type="Proteomes" id="UP000310189"/>
    </source>
</evidence>
<dbReference type="InterPro" id="IPR012972">
    <property type="entry name" value="NLE"/>
</dbReference>
<evidence type="ECO:0000256" key="5">
    <source>
        <dbReference type="ARBA" id="ARBA00023242"/>
    </source>
</evidence>
<keyword evidence="1 6" id="KW-0690">Ribosome biogenesis</keyword>
<feature type="repeat" description="WD" evidence="7">
    <location>
        <begin position="266"/>
        <end position="300"/>
    </location>
</feature>
<dbReference type="Pfam" id="PF00400">
    <property type="entry name" value="WD40"/>
    <property type="match status" value="5"/>
</dbReference>
<dbReference type="Pfam" id="PF08154">
    <property type="entry name" value="NLE"/>
    <property type="match status" value="1"/>
</dbReference>
<reference evidence="10 11" key="1">
    <citation type="submission" date="2019-03" db="EMBL/GenBank/DDBJ databases">
        <title>Sequencing 23 genomes of Wallemia ichthyophaga.</title>
        <authorList>
            <person name="Gostincar C."/>
        </authorList>
    </citation>
    <scope>NUCLEOTIDE SEQUENCE [LARGE SCALE GENOMIC DNA]</scope>
    <source>
        <strain evidence="10 11">EXF-5753</strain>
    </source>
</reference>
<feature type="domain" description="NLE" evidence="9">
    <location>
        <begin position="16"/>
        <end position="72"/>
    </location>
</feature>
<evidence type="ECO:0000256" key="1">
    <source>
        <dbReference type="ARBA" id="ARBA00022517"/>
    </source>
</evidence>
<evidence type="ECO:0000313" key="10">
    <source>
        <dbReference type="EMBL" id="TIA86785.1"/>
    </source>
</evidence>
<dbReference type="EMBL" id="SPNW01000074">
    <property type="protein sequence ID" value="TIA86785.1"/>
    <property type="molecule type" value="Genomic_DNA"/>
</dbReference>
<dbReference type="PRINTS" id="PR00320">
    <property type="entry name" value="GPROTEINBRPT"/>
</dbReference>
<name>A0A4T0FH92_9BASI</name>
<feature type="region of interest" description="Disordered" evidence="8">
    <location>
        <begin position="233"/>
        <end position="261"/>
    </location>
</feature>
<evidence type="ECO:0000256" key="3">
    <source>
        <dbReference type="ARBA" id="ARBA00022574"/>
    </source>
</evidence>
<dbReference type="GO" id="GO:1990234">
    <property type="term" value="C:transferase complex"/>
    <property type="evidence" value="ECO:0007669"/>
    <property type="project" value="UniProtKB-ARBA"/>
</dbReference>
<evidence type="ECO:0000259" key="9">
    <source>
        <dbReference type="Pfam" id="PF08154"/>
    </source>
</evidence>
<sequence>MADDKQVPVILHSVSNEHAIPTEKYFIPSTWRRFQLSQLINNVLATSKAIPFDFFIGEDSSGGKLTTALETHTNGEETLHLTYVPSILPPKHLSTYEHDDWLSSVSVRGASDSAAAAAAANDDGKFLTTSYDGVARVWNSSNEVVAQVSGHAGPILAGAWVASDIITAGRDCSVRLWDMSAEKPTQTLQFTAHTSPVSALAVAPPLLPSEPHTLLSGDWDGLVCLWDTRVPSSHEVDADEEEPASKKRKKKSTPSTALRKAPIHQLRAHTAAATGVAFAKVDQTRAYSASTDHSLRQWDVGVGLETDTRTASSALRCVDTLAQSDAVAVSGHVDRSVCVWDTRSTTNVASRLTGHSSIVEAVHAHPTSQHHFASAGLDGNVKLWDIRSPKQALFTVVRKPANGRKEHENKILSVCWNGSVLATGGEDCAMQLHEAAV</sequence>
<dbReference type="GO" id="GO:0000466">
    <property type="term" value="P:maturation of 5.8S rRNA from tricistronic rRNA transcript (SSU-rRNA, 5.8S rRNA, LSU-rRNA)"/>
    <property type="evidence" value="ECO:0007669"/>
    <property type="project" value="UniProtKB-UniRule"/>
</dbReference>
<comment type="caution">
    <text evidence="10">The sequence shown here is derived from an EMBL/GenBank/DDBJ whole genome shotgun (WGS) entry which is preliminary data.</text>
</comment>
<dbReference type="HAMAP" id="MF_03029">
    <property type="entry name" value="WDR12"/>
    <property type="match status" value="1"/>
</dbReference>
<dbReference type="PANTHER" id="PTHR22847:SF637">
    <property type="entry name" value="WD REPEAT DOMAIN 5B"/>
    <property type="match status" value="1"/>
</dbReference>
<protein>
    <recommendedName>
        <fullName evidence="6">Ribosome biogenesis protein YTM1</fullName>
    </recommendedName>
</protein>
<accession>A0A4T0FH92</accession>
<keyword evidence="4" id="KW-0677">Repeat</keyword>
<dbReference type="Proteomes" id="UP000310189">
    <property type="component" value="Unassembled WGS sequence"/>
</dbReference>
<dbReference type="InterPro" id="IPR020472">
    <property type="entry name" value="WD40_PAC1"/>
</dbReference>
<dbReference type="InterPro" id="IPR036322">
    <property type="entry name" value="WD40_repeat_dom_sf"/>
</dbReference>
<dbReference type="GO" id="GO:0005730">
    <property type="term" value="C:nucleolus"/>
    <property type="evidence" value="ECO:0007669"/>
    <property type="project" value="UniProtKB-SubCell"/>
</dbReference>
<evidence type="ECO:0000256" key="7">
    <source>
        <dbReference type="PROSITE-ProRule" id="PRU00221"/>
    </source>
</evidence>
<dbReference type="PROSITE" id="PS50082">
    <property type="entry name" value="WD_REPEATS_2"/>
    <property type="match status" value="4"/>
</dbReference>
<dbReference type="AlphaFoldDB" id="A0A4T0FH92"/>
<keyword evidence="5 6" id="KW-0539">Nucleus</keyword>
<evidence type="ECO:0000256" key="2">
    <source>
        <dbReference type="ARBA" id="ARBA00022552"/>
    </source>
</evidence>
<comment type="subcellular location">
    <subcellularLocation>
        <location evidence="6">Nucleus</location>
        <location evidence="6">Nucleolus</location>
    </subcellularLocation>
    <subcellularLocation>
        <location evidence="6">Nucleus</location>
        <location evidence="6">Nucleoplasm</location>
    </subcellularLocation>
</comment>
<evidence type="ECO:0000256" key="4">
    <source>
        <dbReference type="ARBA" id="ARBA00022737"/>
    </source>
</evidence>
<dbReference type="PANTHER" id="PTHR22847">
    <property type="entry name" value="WD40 REPEAT PROTEIN"/>
    <property type="match status" value="1"/>
</dbReference>
<dbReference type="InterPro" id="IPR019775">
    <property type="entry name" value="WD40_repeat_CS"/>
</dbReference>
<feature type="repeat" description="WD" evidence="7">
    <location>
        <begin position="148"/>
        <end position="187"/>
    </location>
</feature>
<dbReference type="OrthoDB" id="10251381at2759"/>